<evidence type="ECO:0000256" key="2">
    <source>
        <dbReference type="PIRSR" id="PIRSR601310-3"/>
    </source>
</evidence>
<evidence type="ECO:0000313" key="5">
    <source>
        <dbReference type="EMBL" id="HIQ62788.1"/>
    </source>
</evidence>
<gene>
    <name evidence="5" type="ORF">IAA66_04270</name>
</gene>
<dbReference type="Gene3D" id="3.30.428.10">
    <property type="entry name" value="HIT-like"/>
    <property type="match status" value="1"/>
</dbReference>
<comment type="caution">
    <text evidence="5">The sequence shown here is derived from an EMBL/GenBank/DDBJ whole genome shotgun (WGS) entry which is preliminary data.</text>
</comment>
<dbReference type="Proteomes" id="UP000886819">
    <property type="component" value="Unassembled WGS sequence"/>
</dbReference>
<dbReference type="AlphaFoldDB" id="A0A9D0YXU3"/>
<dbReference type="PROSITE" id="PS00892">
    <property type="entry name" value="HIT_1"/>
    <property type="match status" value="1"/>
</dbReference>
<sequence>MEDCIFCKIVRGEIPTKKVYEDERVLAFYDVAPQAPVHVLIVPKAHSQDLLDSRALDDALLAHLLRTAAEVAVMLGLDKTGFRIVSNCGEDGRQSVKHLHIHLLGGQKLSERMS</sequence>
<dbReference type="SUPFAM" id="SSF54197">
    <property type="entry name" value="HIT-like"/>
    <property type="match status" value="1"/>
</dbReference>
<dbReference type="InterPro" id="IPR036265">
    <property type="entry name" value="HIT-like_sf"/>
</dbReference>
<accession>A0A9D0YXU3</accession>
<dbReference type="InterPro" id="IPR011146">
    <property type="entry name" value="HIT-like"/>
</dbReference>
<dbReference type="Pfam" id="PF01230">
    <property type="entry name" value="HIT"/>
    <property type="match status" value="1"/>
</dbReference>
<dbReference type="PRINTS" id="PR00332">
    <property type="entry name" value="HISTRIAD"/>
</dbReference>
<reference evidence="5" key="2">
    <citation type="journal article" date="2021" name="PeerJ">
        <title>Extensive microbial diversity within the chicken gut microbiome revealed by metagenomics and culture.</title>
        <authorList>
            <person name="Gilroy R."/>
            <person name="Ravi A."/>
            <person name="Getino M."/>
            <person name="Pursley I."/>
            <person name="Horton D.L."/>
            <person name="Alikhan N.F."/>
            <person name="Baker D."/>
            <person name="Gharbi K."/>
            <person name="Hall N."/>
            <person name="Watson M."/>
            <person name="Adriaenssens E.M."/>
            <person name="Foster-Nyarko E."/>
            <person name="Jarju S."/>
            <person name="Secka A."/>
            <person name="Antonio M."/>
            <person name="Oren A."/>
            <person name="Chaudhuri R.R."/>
            <person name="La Ragione R."/>
            <person name="Hildebrand F."/>
            <person name="Pallen M.J."/>
        </authorList>
    </citation>
    <scope>NUCLEOTIDE SEQUENCE</scope>
    <source>
        <strain evidence="5">ChiHile30-977</strain>
    </source>
</reference>
<dbReference type="EMBL" id="DVFI01000062">
    <property type="protein sequence ID" value="HIQ62788.1"/>
    <property type="molecule type" value="Genomic_DNA"/>
</dbReference>
<evidence type="ECO:0000256" key="1">
    <source>
        <dbReference type="PIRSR" id="PIRSR601310-1"/>
    </source>
</evidence>
<evidence type="ECO:0000313" key="6">
    <source>
        <dbReference type="Proteomes" id="UP000886819"/>
    </source>
</evidence>
<feature type="domain" description="HIT" evidence="4">
    <location>
        <begin position="5"/>
        <end position="114"/>
    </location>
</feature>
<evidence type="ECO:0000256" key="3">
    <source>
        <dbReference type="PROSITE-ProRule" id="PRU00464"/>
    </source>
</evidence>
<dbReference type="PROSITE" id="PS51084">
    <property type="entry name" value="HIT_2"/>
    <property type="match status" value="1"/>
</dbReference>
<reference evidence="5" key="1">
    <citation type="submission" date="2020-10" db="EMBL/GenBank/DDBJ databases">
        <authorList>
            <person name="Gilroy R."/>
        </authorList>
    </citation>
    <scope>NUCLEOTIDE SEQUENCE</scope>
    <source>
        <strain evidence="5">ChiHile30-977</strain>
    </source>
</reference>
<organism evidence="5 6">
    <name type="scientific">Candidatus Avichristensenella intestinipullorum</name>
    <dbReference type="NCBI Taxonomy" id="2840693"/>
    <lineage>
        <taxon>Bacteria</taxon>
        <taxon>Bacillati</taxon>
        <taxon>Bacillota</taxon>
        <taxon>Clostridia</taxon>
        <taxon>Candidatus Avichristensenella</taxon>
    </lineage>
</organism>
<name>A0A9D0YXU3_9FIRM</name>
<protein>
    <submittedName>
        <fullName evidence="5">Histidine triad nucleotide-binding protein</fullName>
    </submittedName>
</protein>
<feature type="short sequence motif" description="Histidine triad motif" evidence="2 3">
    <location>
        <begin position="98"/>
        <end position="102"/>
    </location>
</feature>
<dbReference type="GO" id="GO:0003824">
    <property type="term" value="F:catalytic activity"/>
    <property type="evidence" value="ECO:0007669"/>
    <property type="project" value="InterPro"/>
</dbReference>
<dbReference type="InterPro" id="IPR019808">
    <property type="entry name" value="Histidine_triad_CS"/>
</dbReference>
<dbReference type="PANTHER" id="PTHR23089">
    <property type="entry name" value="HISTIDINE TRIAD HIT PROTEIN"/>
    <property type="match status" value="1"/>
</dbReference>
<dbReference type="CDD" id="cd01276">
    <property type="entry name" value="PKCI_related"/>
    <property type="match status" value="1"/>
</dbReference>
<proteinExistence type="predicted"/>
<feature type="active site" description="Tele-AMP-histidine intermediate" evidence="1">
    <location>
        <position position="100"/>
    </location>
</feature>
<evidence type="ECO:0000259" key="4">
    <source>
        <dbReference type="PROSITE" id="PS51084"/>
    </source>
</evidence>
<dbReference type="InterPro" id="IPR001310">
    <property type="entry name" value="Histidine_triad_HIT"/>
</dbReference>